<proteinExistence type="predicted"/>
<keyword evidence="2" id="KW-0560">Oxidoreductase</keyword>
<dbReference type="InterPro" id="IPR008972">
    <property type="entry name" value="Cupredoxin"/>
</dbReference>
<feature type="domain" description="Plastocyanin-like" evidence="5">
    <location>
        <begin position="428"/>
        <end position="528"/>
    </location>
</feature>
<evidence type="ECO:0000259" key="5">
    <source>
        <dbReference type="Pfam" id="PF07731"/>
    </source>
</evidence>
<reference evidence="7" key="1">
    <citation type="submission" date="2021-12" db="EMBL/GenBank/DDBJ databases">
        <title>Alicyclobacillaceae gen. nov., sp. nov., isolated from chalcocite enrichment system.</title>
        <authorList>
            <person name="Jiang Z."/>
        </authorList>
    </citation>
    <scope>NUCLEOTIDE SEQUENCE</scope>
    <source>
        <strain evidence="7">MYW30-H2</strain>
    </source>
</reference>
<evidence type="ECO:0000313" key="8">
    <source>
        <dbReference type="Proteomes" id="UP000830167"/>
    </source>
</evidence>
<dbReference type="InterPro" id="IPR045087">
    <property type="entry name" value="Cu-oxidase_fam"/>
</dbReference>
<dbReference type="CDD" id="cd04202">
    <property type="entry name" value="CuRO_D2_2dMcoN_like"/>
    <property type="match status" value="1"/>
</dbReference>
<evidence type="ECO:0000313" key="7">
    <source>
        <dbReference type="EMBL" id="UOF92293.1"/>
    </source>
</evidence>
<dbReference type="PROSITE" id="PS00079">
    <property type="entry name" value="MULTICOPPER_OXIDASE1"/>
    <property type="match status" value="1"/>
</dbReference>
<organism evidence="7 8">
    <name type="scientific">Fodinisporobacter ferrooxydans</name>
    <dbReference type="NCBI Taxonomy" id="2901836"/>
    <lineage>
        <taxon>Bacteria</taxon>
        <taxon>Bacillati</taxon>
        <taxon>Bacillota</taxon>
        <taxon>Bacilli</taxon>
        <taxon>Bacillales</taxon>
        <taxon>Alicyclobacillaceae</taxon>
        <taxon>Fodinisporobacter</taxon>
    </lineage>
</organism>
<dbReference type="InterPro" id="IPR033138">
    <property type="entry name" value="Cu_oxidase_CS"/>
</dbReference>
<dbReference type="PROSITE" id="PS00080">
    <property type="entry name" value="MULTICOPPER_OXIDASE2"/>
    <property type="match status" value="1"/>
</dbReference>
<evidence type="ECO:0000259" key="4">
    <source>
        <dbReference type="Pfam" id="PF00394"/>
    </source>
</evidence>
<keyword evidence="1" id="KW-0479">Metal-binding</keyword>
<dbReference type="Pfam" id="PF00394">
    <property type="entry name" value="Cu-oxidase"/>
    <property type="match status" value="1"/>
</dbReference>
<dbReference type="InterPro" id="IPR011706">
    <property type="entry name" value="Cu-oxidase_C"/>
</dbReference>
<sequence length="550" mass="59946">MTKNAKRIFVYTLSFVLVLLLFGGGYAFWQYQSSKMPPQLNMGAKGPGTTPITNLVETNSYAPAKTFNLTAKVAKLNLGNGKTMDAWTYNGTSPGPELRVTQGDRMVVHLTNHLPAGVTIHWHGVNVPGAEDGIAGVTQNAVPPNGTYTYSFIASEPGTYWYHSHQDSSNEVGRGLYGVLVVDPKTPTVKFDRDYVVALHEWNTTGSTNEGMGSMNMSGMKNPSGRNPAAGSQSMGGMNMGTTDRNGSSMMPTKNQMSALTDMMSMYDVFTANGTSEGLHFDAKPGDLVRLRLVNAGNMTHLLTILGVTFQVISLDGHDLTNGNPIEKQLLPIGAGQRYDIRFQMPQRSSVKLVDADPSNDENKMISATFGQGQPSNVTGNPKEYAWFDFSKYGEKQKGKFTPESNFTKTYDMNLGAGMGYFEGKNQMVYTINGKVFPNIPTLQVKKGDTVKITFTNQSNFIHPMHLHGHTFQVLSRNGNPLAGSPIYLDTVNVLPGETYDVAFEADNPGLWMIHCHDLHHAAAGMDTMLTYKGISTPYSIGGKTGNQPE</sequence>
<dbReference type="Gene3D" id="2.60.40.420">
    <property type="entry name" value="Cupredoxins - blue copper proteins"/>
    <property type="match status" value="2"/>
</dbReference>
<evidence type="ECO:0000256" key="1">
    <source>
        <dbReference type="ARBA" id="ARBA00022723"/>
    </source>
</evidence>
<dbReference type="PANTHER" id="PTHR11709:SF394">
    <property type="entry name" value="FI03373P-RELATED"/>
    <property type="match status" value="1"/>
</dbReference>
<dbReference type="SUPFAM" id="SSF49503">
    <property type="entry name" value="Cupredoxins"/>
    <property type="match status" value="3"/>
</dbReference>
<feature type="domain" description="Plastocyanin-like" evidence="4">
    <location>
        <begin position="259"/>
        <end position="348"/>
    </location>
</feature>
<dbReference type="PANTHER" id="PTHR11709">
    <property type="entry name" value="MULTI-COPPER OXIDASE"/>
    <property type="match status" value="1"/>
</dbReference>
<dbReference type="RefSeq" id="WP_347438970.1">
    <property type="nucleotide sequence ID" value="NZ_CP089291.1"/>
</dbReference>
<dbReference type="Pfam" id="PF07732">
    <property type="entry name" value="Cu-oxidase_3"/>
    <property type="match status" value="1"/>
</dbReference>
<name>A0ABY4CP73_9BACL</name>
<protein>
    <submittedName>
        <fullName evidence="7">Multicopper oxidase family protein</fullName>
    </submittedName>
</protein>
<dbReference type="InterPro" id="IPR002355">
    <property type="entry name" value="Cu_oxidase_Cu_BS"/>
</dbReference>
<dbReference type="Pfam" id="PF07731">
    <property type="entry name" value="Cu-oxidase_2"/>
    <property type="match status" value="1"/>
</dbReference>
<keyword evidence="8" id="KW-1185">Reference proteome</keyword>
<dbReference type="Proteomes" id="UP000830167">
    <property type="component" value="Chromosome"/>
</dbReference>
<dbReference type="EMBL" id="CP089291">
    <property type="protein sequence ID" value="UOF92293.1"/>
    <property type="molecule type" value="Genomic_DNA"/>
</dbReference>
<evidence type="ECO:0000256" key="2">
    <source>
        <dbReference type="ARBA" id="ARBA00023002"/>
    </source>
</evidence>
<dbReference type="InterPro" id="IPR011707">
    <property type="entry name" value="Cu-oxidase-like_N"/>
</dbReference>
<keyword evidence="3" id="KW-0186">Copper</keyword>
<gene>
    <name evidence="7" type="ORF">LSG31_09075</name>
</gene>
<dbReference type="InterPro" id="IPR001117">
    <property type="entry name" value="Cu-oxidase_2nd"/>
</dbReference>
<evidence type="ECO:0000256" key="3">
    <source>
        <dbReference type="ARBA" id="ARBA00023008"/>
    </source>
</evidence>
<feature type="domain" description="Plastocyanin-like" evidence="6">
    <location>
        <begin position="76"/>
        <end position="185"/>
    </location>
</feature>
<accession>A0ABY4CP73</accession>
<evidence type="ECO:0000259" key="6">
    <source>
        <dbReference type="Pfam" id="PF07732"/>
    </source>
</evidence>